<name>A0A0C4YGX3_9BURK</name>
<evidence type="ECO:0000313" key="2">
    <source>
        <dbReference type="Proteomes" id="UP000031843"/>
    </source>
</evidence>
<accession>A0A0C4YGX3</accession>
<dbReference type="KEGG" id="cbw:RR42_s0595"/>
<dbReference type="EMBL" id="CP010537">
    <property type="protein sequence ID" value="AJG22188.1"/>
    <property type="molecule type" value="Genomic_DNA"/>
</dbReference>
<protein>
    <submittedName>
        <fullName evidence="1">Uncharacterized protein</fullName>
    </submittedName>
</protein>
<organism evidence="1 2">
    <name type="scientific">Cupriavidus basilensis</name>
    <dbReference type="NCBI Taxonomy" id="68895"/>
    <lineage>
        <taxon>Bacteria</taxon>
        <taxon>Pseudomonadati</taxon>
        <taxon>Pseudomonadota</taxon>
        <taxon>Betaproteobacteria</taxon>
        <taxon>Burkholderiales</taxon>
        <taxon>Burkholderiaceae</taxon>
        <taxon>Cupriavidus</taxon>
    </lineage>
</organism>
<gene>
    <name evidence="1" type="ORF">RR42_s0595</name>
</gene>
<evidence type="ECO:0000313" key="1">
    <source>
        <dbReference type="EMBL" id="AJG22188.1"/>
    </source>
</evidence>
<sequence length="62" mass="5703">MICITGTGGIGGTGEGTDAALPGLPPSAAAGAEVAEAVAGDWADEGGAEAARKGGMETAVMG</sequence>
<proteinExistence type="predicted"/>
<dbReference type="AlphaFoldDB" id="A0A0C4YGX3"/>
<reference evidence="1 2" key="1">
    <citation type="journal article" date="2015" name="Genome Announc.">
        <title>Complete Genome Sequence of Cupriavidus basilensis 4G11, Isolated from the Oak Ridge Field Research Center Site.</title>
        <authorList>
            <person name="Ray J."/>
            <person name="Waters R.J."/>
            <person name="Skerker J.M."/>
            <person name="Kuehl J.V."/>
            <person name="Price M.N."/>
            <person name="Huang J."/>
            <person name="Chakraborty R."/>
            <person name="Arkin A.P."/>
            <person name="Deutschbauer A."/>
        </authorList>
    </citation>
    <scope>NUCLEOTIDE SEQUENCE [LARGE SCALE GENOMIC DNA]</scope>
    <source>
        <strain evidence="1">4G11</strain>
    </source>
</reference>
<keyword evidence="2" id="KW-1185">Reference proteome</keyword>
<dbReference type="Proteomes" id="UP000031843">
    <property type="component" value="Chromosome secondary"/>
</dbReference>
<dbReference type="RefSeq" id="WP_144409929.1">
    <property type="nucleotide sequence ID" value="NZ_CP010537.1"/>
</dbReference>